<keyword evidence="1" id="KW-0732">Signal</keyword>
<dbReference type="RefSeq" id="WP_126128238.1">
    <property type="nucleotide sequence ID" value="NZ_CP034464.1"/>
</dbReference>
<evidence type="ECO:0000313" key="4">
    <source>
        <dbReference type="Proteomes" id="UP000275663"/>
    </source>
</evidence>
<dbReference type="KEGG" id="upv:EJN92_13095"/>
<proteinExistence type="predicted"/>
<evidence type="ECO:0000313" key="3">
    <source>
        <dbReference type="EMBL" id="AZP12859.1"/>
    </source>
</evidence>
<dbReference type="OrthoDB" id="9814399at2"/>
<dbReference type="Proteomes" id="UP000275663">
    <property type="component" value="Chromosome"/>
</dbReference>
<sequence>MKKLTSISALLAVLLSISISPLVAAQEGPTGLWKSIDDKTGKPKSLIRITEVGGELTGKIEKLFRDPDTDQNPKCDKCEGTNKAQPILGMTILTGLKKDGDEYNGGKILDPENGKLYSSKLSVTDNNKKLNVRGYIGMAFIGRSQVWIREQ</sequence>
<feature type="domain" description="DUF2147" evidence="2">
    <location>
        <begin position="31"/>
        <end position="149"/>
    </location>
</feature>
<evidence type="ECO:0000256" key="1">
    <source>
        <dbReference type="SAM" id="SignalP"/>
    </source>
</evidence>
<dbReference type="Gene3D" id="2.40.128.520">
    <property type="match status" value="1"/>
</dbReference>
<dbReference type="PANTHER" id="PTHR36919:SF3">
    <property type="entry name" value="BLL5882 PROTEIN"/>
    <property type="match status" value="1"/>
</dbReference>
<evidence type="ECO:0000259" key="2">
    <source>
        <dbReference type="Pfam" id="PF09917"/>
    </source>
</evidence>
<name>A0A3Q9BRK0_9BURK</name>
<accession>A0A3Q9BRK0</accession>
<gene>
    <name evidence="3" type="ORF">EJN92_13095</name>
</gene>
<feature type="chain" id="PRO_5018701553" evidence="1">
    <location>
        <begin position="26"/>
        <end position="151"/>
    </location>
</feature>
<dbReference type="EMBL" id="CP034464">
    <property type="protein sequence ID" value="AZP12859.1"/>
    <property type="molecule type" value="Genomic_DNA"/>
</dbReference>
<feature type="signal peptide" evidence="1">
    <location>
        <begin position="1"/>
        <end position="25"/>
    </location>
</feature>
<dbReference type="AlphaFoldDB" id="A0A3Q9BRK0"/>
<keyword evidence="4" id="KW-1185">Reference proteome</keyword>
<protein>
    <submittedName>
        <fullName evidence="3">DUF2147 domain-containing protein</fullName>
    </submittedName>
</protein>
<organism evidence="3 4">
    <name type="scientific">Undibacterium parvum</name>
    <dbReference type="NCBI Taxonomy" id="401471"/>
    <lineage>
        <taxon>Bacteria</taxon>
        <taxon>Pseudomonadati</taxon>
        <taxon>Pseudomonadota</taxon>
        <taxon>Betaproteobacteria</taxon>
        <taxon>Burkholderiales</taxon>
        <taxon>Oxalobacteraceae</taxon>
        <taxon>Undibacterium</taxon>
    </lineage>
</organism>
<dbReference type="Pfam" id="PF09917">
    <property type="entry name" value="DUF2147"/>
    <property type="match status" value="1"/>
</dbReference>
<dbReference type="PANTHER" id="PTHR36919">
    <property type="entry name" value="BLR1215 PROTEIN"/>
    <property type="match status" value="1"/>
</dbReference>
<dbReference type="InterPro" id="IPR019223">
    <property type="entry name" value="DUF2147"/>
</dbReference>
<reference evidence="3 4" key="1">
    <citation type="journal article" date="2011" name="Int. J. Syst. Evol. Microbiol.">
        <title>Description of Undibacterium oligocarboniphilum sp. nov., isolated from purified water, and Undibacterium pigrum strain CCUG 49012 as the type strain of Undibacterium parvum sp. nov., and emended descriptions of the genus Undibacterium and the species Undibacterium pigrum.</title>
        <authorList>
            <person name="Eder W."/>
            <person name="Wanner G."/>
            <person name="Ludwig W."/>
            <person name="Busse H.J."/>
            <person name="Ziemke-Kageler F."/>
            <person name="Lang E."/>
        </authorList>
    </citation>
    <scope>NUCLEOTIDE SEQUENCE [LARGE SCALE GENOMIC DNA]</scope>
    <source>
        <strain evidence="3 4">DSM 23061</strain>
    </source>
</reference>